<sequence>MPFVKSLHKVSKKLSKQLSGSLHVKGRKFKQLNRATERENKLQKKKLQYAEQKNHELLVYLHIQEKINEDKEKEVFSQDDMREIVNEYICRNDEELAQIESDRRPGRPLSSKHQLQIEKRKHDQHIFETGFSIPDISDKLTVTRLRGWNGTSGSLTSWKFTLITKEPPKEADKEVAMEV</sequence>
<protein>
    <submittedName>
        <fullName evidence="3">CIC11C00000000835</fullName>
    </submittedName>
    <submittedName>
        <fullName evidence="2">CIC11C00000001234</fullName>
    </submittedName>
</protein>
<evidence type="ECO:0000256" key="1">
    <source>
        <dbReference type="ARBA" id="ARBA00034127"/>
    </source>
</evidence>
<dbReference type="PANTHER" id="PTHR13349:SF2">
    <property type="entry name" value="TRANSLATION MACHINERY-ASSOCIATED PROTEIN 16"/>
    <property type="match status" value="1"/>
</dbReference>
<gene>
    <name evidence="3" type="ORF">SAMEA4029009_CIC11G00000000835</name>
    <name evidence="2" type="ORF">SAMEA4029010_CIC11G00000001234</name>
</gene>
<dbReference type="InterPro" id="IPR038356">
    <property type="entry name" value="Tma16_sf"/>
</dbReference>
<proteinExistence type="inferred from homology"/>
<organism evidence="3 4">
    <name type="scientific">Sungouiella intermedia</name>
    <dbReference type="NCBI Taxonomy" id="45354"/>
    <lineage>
        <taxon>Eukaryota</taxon>
        <taxon>Fungi</taxon>
        <taxon>Dikarya</taxon>
        <taxon>Ascomycota</taxon>
        <taxon>Saccharomycotina</taxon>
        <taxon>Pichiomycetes</taxon>
        <taxon>Metschnikowiaceae</taxon>
        <taxon>Sungouiella</taxon>
    </lineage>
</organism>
<evidence type="ECO:0000313" key="5">
    <source>
        <dbReference type="Proteomes" id="UP000182334"/>
    </source>
</evidence>
<dbReference type="GO" id="GO:0005634">
    <property type="term" value="C:nucleus"/>
    <property type="evidence" value="ECO:0007669"/>
    <property type="project" value="TreeGrafter"/>
</dbReference>
<dbReference type="Proteomes" id="UP000182259">
    <property type="component" value="Chromosome I"/>
</dbReference>
<comment type="similarity">
    <text evidence="1">Belongs to the TMA16 family.</text>
</comment>
<dbReference type="Gene3D" id="1.20.1440.170">
    <property type="entry name" value="Translation machinery-associated protein 16-like"/>
    <property type="match status" value="1"/>
</dbReference>
<accession>A0A1L0BJX3</accession>
<evidence type="ECO:0000313" key="4">
    <source>
        <dbReference type="Proteomes" id="UP000182259"/>
    </source>
</evidence>
<dbReference type="STRING" id="45354.A0A1L0BJX3"/>
<dbReference type="EMBL" id="LT635756">
    <property type="protein sequence ID" value="SGZ46564.1"/>
    <property type="molecule type" value="Genomic_DNA"/>
</dbReference>
<reference evidence="4 5" key="1">
    <citation type="submission" date="2016-10" db="EMBL/GenBank/DDBJ databases">
        <authorList>
            <person name="de Groot N.N."/>
        </authorList>
    </citation>
    <scope>NUCLEOTIDE SEQUENCE [LARGE SCALE GENOMIC DNA]</scope>
    <source>
        <strain evidence="2 5">CBS 141442</strain>
        <strain evidence="3 4">PYCC 4715</strain>
    </source>
</reference>
<dbReference type="Pfam" id="PF11176">
    <property type="entry name" value="Tma16"/>
    <property type="match status" value="1"/>
</dbReference>
<evidence type="ECO:0000313" key="3">
    <source>
        <dbReference type="EMBL" id="SGZ50482.1"/>
    </source>
</evidence>
<dbReference type="PANTHER" id="PTHR13349">
    <property type="entry name" value="TRANSLATION MACHINERY-ASSOCIATED PROTEIN 16"/>
    <property type="match status" value="1"/>
</dbReference>
<dbReference type="Proteomes" id="UP000182334">
    <property type="component" value="Chromosome I"/>
</dbReference>
<dbReference type="AlphaFoldDB" id="A0A1L0BJX3"/>
<dbReference type="OrthoDB" id="270284at2759"/>
<keyword evidence="5" id="KW-1185">Reference proteome</keyword>
<evidence type="ECO:0000313" key="2">
    <source>
        <dbReference type="EMBL" id="SGZ46564.1"/>
    </source>
</evidence>
<dbReference type="EMBL" id="LT635764">
    <property type="protein sequence ID" value="SGZ50482.1"/>
    <property type="molecule type" value="Genomic_DNA"/>
</dbReference>
<name>A0A1L0BJX3_9ASCO</name>
<dbReference type="InterPro" id="IPR021346">
    <property type="entry name" value="Tma16"/>
</dbReference>